<keyword evidence="2" id="KW-1185">Reference proteome</keyword>
<protein>
    <submittedName>
        <fullName evidence="1">Uncharacterized protein</fullName>
    </submittedName>
</protein>
<dbReference type="OrthoDB" id="2786563at2759"/>
<comment type="caution">
    <text evidence="1">The sequence shown here is derived from an EMBL/GenBank/DDBJ whole genome shotgun (WGS) entry which is preliminary data.</text>
</comment>
<dbReference type="Proteomes" id="UP000703269">
    <property type="component" value="Unassembled WGS sequence"/>
</dbReference>
<dbReference type="AlphaFoldDB" id="A0A9P3GLU0"/>
<name>A0A9P3GLU0_9APHY</name>
<proteinExistence type="predicted"/>
<reference evidence="1 2" key="1">
    <citation type="submission" date="2021-08" db="EMBL/GenBank/DDBJ databases">
        <title>Draft Genome Sequence of Phanerochaete sordida strain YK-624.</title>
        <authorList>
            <person name="Mori T."/>
            <person name="Dohra H."/>
            <person name="Suzuki T."/>
            <person name="Kawagishi H."/>
            <person name="Hirai H."/>
        </authorList>
    </citation>
    <scope>NUCLEOTIDE SEQUENCE [LARGE SCALE GENOMIC DNA]</scope>
    <source>
        <strain evidence="1 2">YK-624</strain>
    </source>
</reference>
<sequence>MEAHIPEELLREILLHNILPLHSDFLRFHEFDAVHYKLPPISRCSHLLLVNKRWNRVGTPLLYECLRISTFQHLWTVAKVLSADPQLGQAVRCLKLEGGFGRLLVTVAEAIPRVHSLHLVLRMPAGTVISGLGQALELLPDLTMLHIELESQLTGKKVTEARTLLYACIKDRWTSLRTVGISDAYNDVPALADVLAQSSIEELECRTHEMRDWCKNGAIRKILSCPSLQRIVCRGFKRKEKTKEILKKSGVADADIQKFSFVYHALDDDLIYERVVTRDARD</sequence>
<evidence type="ECO:0000313" key="2">
    <source>
        <dbReference type="Proteomes" id="UP000703269"/>
    </source>
</evidence>
<organism evidence="1 2">
    <name type="scientific">Phanerochaete sordida</name>
    <dbReference type="NCBI Taxonomy" id="48140"/>
    <lineage>
        <taxon>Eukaryota</taxon>
        <taxon>Fungi</taxon>
        <taxon>Dikarya</taxon>
        <taxon>Basidiomycota</taxon>
        <taxon>Agaricomycotina</taxon>
        <taxon>Agaricomycetes</taxon>
        <taxon>Polyporales</taxon>
        <taxon>Phanerochaetaceae</taxon>
        <taxon>Phanerochaete</taxon>
    </lineage>
</organism>
<accession>A0A9P3GLU0</accession>
<dbReference type="EMBL" id="BPQB01000075">
    <property type="protein sequence ID" value="GJE97700.1"/>
    <property type="molecule type" value="Genomic_DNA"/>
</dbReference>
<gene>
    <name evidence="1" type="ORF">PsYK624_139210</name>
</gene>
<evidence type="ECO:0000313" key="1">
    <source>
        <dbReference type="EMBL" id="GJE97700.1"/>
    </source>
</evidence>